<accession>A0A1H6JXU4</accession>
<feature type="chain" id="PRO_5014063571" evidence="5">
    <location>
        <begin position="25"/>
        <end position="135"/>
    </location>
</feature>
<dbReference type="PANTHER" id="PTHR35008:SF4">
    <property type="entry name" value="BLL4482 PROTEIN"/>
    <property type="match status" value="1"/>
</dbReference>
<evidence type="ECO:0000256" key="2">
    <source>
        <dbReference type="ARBA" id="ARBA00022723"/>
    </source>
</evidence>
<dbReference type="STRING" id="235205.BAZSYMB_SCAFFOLD00023_8"/>
<dbReference type="AlphaFoldDB" id="A0A1H6JXU4"/>
<evidence type="ECO:0000256" key="4">
    <source>
        <dbReference type="PROSITE-ProRule" id="PRU00433"/>
    </source>
</evidence>
<evidence type="ECO:0000256" key="1">
    <source>
        <dbReference type="ARBA" id="ARBA00022617"/>
    </source>
</evidence>
<evidence type="ECO:0000313" key="8">
    <source>
        <dbReference type="EMBL" id="SEH70431.1"/>
    </source>
</evidence>
<proteinExistence type="predicted"/>
<dbReference type="InterPro" id="IPR051459">
    <property type="entry name" value="Cytochrome_c-type_DH"/>
</dbReference>
<protein>
    <submittedName>
        <fullName evidence="7">Cytochrome c, class I</fullName>
    </submittedName>
</protein>
<dbReference type="SUPFAM" id="SSF46626">
    <property type="entry name" value="Cytochrome c"/>
    <property type="match status" value="1"/>
</dbReference>
<keyword evidence="2 4" id="KW-0479">Metal-binding</keyword>
<dbReference type="EMBL" id="CVUD02000101">
    <property type="protein sequence ID" value="SEH70431.1"/>
    <property type="molecule type" value="Genomic_DNA"/>
</dbReference>
<dbReference type="RefSeq" id="WP_090715009.1">
    <property type="nucleotide sequence ID" value="NZ_CAESAP020000072.1"/>
</dbReference>
<evidence type="ECO:0000259" key="6">
    <source>
        <dbReference type="PROSITE" id="PS51007"/>
    </source>
</evidence>
<dbReference type="PANTHER" id="PTHR35008">
    <property type="entry name" value="BLL4482 PROTEIN-RELATED"/>
    <property type="match status" value="1"/>
</dbReference>
<organism evidence="7 10">
    <name type="scientific">Bathymodiolus azoricus thioautotrophic gill symbiont</name>
    <dbReference type="NCBI Taxonomy" id="235205"/>
    <lineage>
        <taxon>Bacteria</taxon>
        <taxon>Pseudomonadati</taxon>
        <taxon>Pseudomonadota</taxon>
        <taxon>Gammaproteobacteria</taxon>
        <taxon>sulfur-oxidizing symbionts</taxon>
    </lineage>
</organism>
<dbReference type="InterPro" id="IPR036909">
    <property type="entry name" value="Cyt_c-like_dom_sf"/>
</dbReference>
<dbReference type="PROSITE" id="PS51007">
    <property type="entry name" value="CYTC"/>
    <property type="match status" value="1"/>
</dbReference>
<dbReference type="GO" id="GO:0009055">
    <property type="term" value="F:electron transfer activity"/>
    <property type="evidence" value="ECO:0007669"/>
    <property type="project" value="InterPro"/>
</dbReference>
<dbReference type="OrthoDB" id="9811281at2"/>
<dbReference type="Proteomes" id="UP000198559">
    <property type="component" value="Unassembled WGS sequence"/>
</dbReference>
<sequence length="135" mass="15086">MKTVIILLSALFLTACFDSGDAQAKEENRTKLGKATFDKNCVSCHGKDARGTSTDWKRLLPNGKYPAPPLNGTAHAWHHSPKLLLNTINNGGVKLGGWMPAFKDKLTDKEKQATLDYLHSLWSKDIQQKYDARFK</sequence>
<evidence type="ECO:0000256" key="5">
    <source>
        <dbReference type="SAM" id="SignalP"/>
    </source>
</evidence>
<evidence type="ECO:0000313" key="10">
    <source>
        <dbReference type="Proteomes" id="UP000198988"/>
    </source>
</evidence>
<dbReference type="Gene3D" id="1.10.760.10">
    <property type="entry name" value="Cytochrome c-like domain"/>
    <property type="match status" value="1"/>
</dbReference>
<dbReference type="GO" id="GO:0020037">
    <property type="term" value="F:heme binding"/>
    <property type="evidence" value="ECO:0007669"/>
    <property type="project" value="InterPro"/>
</dbReference>
<reference evidence="9 10" key="2">
    <citation type="submission" date="2016-06" db="EMBL/GenBank/DDBJ databases">
        <authorList>
            <person name="Petersen J."/>
            <person name="Sayavedra L."/>
        </authorList>
    </citation>
    <scope>NUCLEOTIDE SEQUENCE [LARGE SCALE GENOMIC DNA]</scope>
    <source>
        <strain evidence="10">BazSymA</strain>
        <strain evidence="9">BazSymB</strain>
    </source>
</reference>
<dbReference type="PROSITE" id="PS51257">
    <property type="entry name" value="PROKAR_LIPOPROTEIN"/>
    <property type="match status" value="1"/>
</dbReference>
<keyword evidence="1 4" id="KW-0349">Heme</keyword>
<reference evidence="7" key="1">
    <citation type="submission" date="2016-06" db="EMBL/GenBank/DDBJ databases">
        <authorList>
            <person name="Olsen C.W."/>
            <person name="Carey S."/>
            <person name="Hinshaw L."/>
            <person name="Karasin A.I."/>
        </authorList>
    </citation>
    <scope>NUCLEOTIDE SEQUENCE [LARGE SCALE GENOMIC DNA]</scope>
    <source>
        <strain evidence="7">BazSymA</strain>
        <strain evidence="8">BazSymB</strain>
    </source>
</reference>
<name>A0A1H6JXU4_9GAMM</name>
<evidence type="ECO:0000313" key="7">
    <source>
        <dbReference type="EMBL" id="SEH67569.1"/>
    </source>
</evidence>
<dbReference type="InterPro" id="IPR009056">
    <property type="entry name" value="Cyt_c-like_dom"/>
</dbReference>
<dbReference type="Pfam" id="PF13442">
    <property type="entry name" value="Cytochrome_CBB3"/>
    <property type="match status" value="1"/>
</dbReference>
<gene>
    <name evidence="7" type="ORF">BAZSYMA_ACONTIG00039_5</name>
    <name evidence="8" type="ORF">BAZSYMB_SCAFFOLD00023_8</name>
</gene>
<evidence type="ECO:0000256" key="3">
    <source>
        <dbReference type="ARBA" id="ARBA00023004"/>
    </source>
</evidence>
<dbReference type="GO" id="GO:0046872">
    <property type="term" value="F:metal ion binding"/>
    <property type="evidence" value="ECO:0007669"/>
    <property type="project" value="UniProtKB-KW"/>
</dbReference>
<feature type="domain" description="Cytochrome c" evidence="6">
    <location>
        <begin position="28"/>
        <end position="122"/>
    </location>
</feature>
<keyword evidence="3 4" id="KW-0408">Iron</keyword>
<keyword evidence="5" id="KW-0732">Signal</keyword>
<evidence type="ECO:0000313" key="9">
    <source>
        <dbReference type="Proteomes" id="UP000198559"/>
    </source>
</evidence>
<feature type="signal peptide" evidence="5">
    <location>
        <begin position="1"/>
        <end position="24"/>
    </location>
</feature>
<dbReference type="EMBL" id="CDSC02000094">
    <property type="protein sequence ID" value="SEH67569.1"/>
    <property type="molecule type" value="Genomic_DNA"/>
</dbReference>
<dbReference type="Proteomes" id="UP000198988">
    <property type="component" value="Unassembled WGS sequence"/>
</dbReference>